<sequence>MPLFEFSAHAKIMLRERRISEEWVWRTLETPSKKKKGKDGNMHYTKPIRERDGRVLRVVINSYVNPQRIVTVFFDRRLRK</sequence>
<accession>A0A3B0VSP3</accession>
<name>A0A3B0VSP3_9ZZZZ</name>
<evidence type="ECO:0008006" key="2">
    <source>
        <dbReference type="Google" id="ProtNLM"/>
    </source>
</evidence>
<protein>
    <recommendedName>
        <fullName evidence="2">DUF4258 domain-containing protein</fullName>
    </recommendedName>
</protein>
<gene>
    <name evidence="1" type="ORF">MNBD_CHLOROFLEXI01-2898</name>
</gene>
<dbReference type="AlphaFoldDB" id="A0A3B0VSP3"/>
<dbReference type="Pfam" id="PF14076">
    <property type="entry name" value="DUF4258"/>
    <property type="match status" value="1"/>
</dbReference>
<organism evidence="1">
    <name type="scientific">hydrothermal vent metagenome</name>
    <dbReference type="NCBI Taxonomy" id="652676"/>
    <lineage>
        <taxon>unclassified sequences</taxon>
        <taxon>metagenomes</taxon>
        <taxon>ecological metagenomes</taxon>
    </lineage>
</organism>
<proteinExistence type="predicted"/>
<evidence type="ECO:0000313" key="1">
    <source>
        <dbReference type="EMBL" id="VAW43153.1"/>
    </source>
</evidence>
<reference evidence="1" key="1">
    <citation type="submission" date="2018-06" db="EMBL/GenBank/DDBJ databases">
        <authorList>
            <person name="Zhirakovskaya E."/>
        </authorList>
    </citation>
    <scope>NUCLEOTIDE SEQUENCE</scope>
</reference>
<dbReference type="InterPro" id="IPR025354">
    <property type="entry name" value="DUF4258"/>
</dbReference>
<dbReference type="EMBL" id="UOEU01001038">
    <property type="protein sequence ID" value="VAW43153.1"/>
    <property type="molecule type" value="Genomic_DNA"/>
</dbReference>